<dbReference type="InterPro" id="IPR018561">
    <property type="entry name" value="AosR"/>
</dbReference>
<dbReference type="Pfam" id="PF09438">
    <property type="entry name" value="DUF2017"/>
    <property type="match status" value="1"/>
</dbReference>
<reference evidence="2" key="1">
    <citation type="journal article" date="2019" name="Int. J. Syst. Evol. Microbiol.">
        <title>The Global Catalogue of Microorganisms (GCM) 10K type strain sequencing project: providing services to taxonomists for standard genome sequencing and annotation.</title>
        <authorList>
            <consortium name="The Broad Institute Genomics Platform"/>
            <consortium name="The Broad Institute Genome Sequencing Center for Infectious Disease"/>
            <person name="Wu L."/>
            <person name="Ma J."/>
        </authorList>
    </citation>
    <scope>NUCLEOTIDE SEQUENCE [LARGE SCALE GENOMIC DNA]</scope>
    <source>
        <strain evidence="2">JCM 9377</strain>
    </source>
</reference>
<keyword evidence="2" id="KW-1185">Reference proteome</keyword>
<proteinExistence type="predicted"/>
<evidence type="ECO:0000313" key="2">
    <source>
        <dbReference type="Proteomes" id="UP001501237"/>
    </source>
</evidence>
<organism evidence="1 2">
    <name type="scientific">Actinocorallia longicatena</name>
    <dbReference type="NCBI Taxonomy" id="111803"/>
    <lineage>
        <taxon>Bacteria</taxon>
        <taxon>Bacillati</taxon>
        <taxon>Actinomycetota</taxon>
        <taxon>Actinomycetes</taxon>
        <taxon>Streptosporangiales</taxon>
        <taxon>Thermomonosporaceae</taxon>
        <taxon>Actinocorallia</taxon>
    </lineage>
</organism>
<name>A0ABP6QI88_9ACTN</name>
<dbReference type="Proteomes" id="UP001501237">
    <property type="component" value="Unassembled WGS sequence"/>
</dbReference>
<evidence type="ECO:0000313" key="1">
    <source>
        <dbReference type="EMBL" id="GAA3232824.1"/>
    </source>
</evidence>
<sequence>MSGFRRSGASGVTLRLEQVENAVLQNLVEQLQQMLGELPKGDPGLAELGISESTEAPADPALARLFPDGYSGDDDASGEFRRYTETTLKDGKEKDARVVLDTLAFDRRIELDADQAQSWLRALNDLRLALGTRLEITEENHARFAELAVDDPAYAMFVTYDWLTQLQDSLIHCLWRE</sequence>
<gene>
    <name evidence="1" type="ORF">GCM10010468_64960</name>
</gene>
<protein>
    <submittedName>
        <fullName evidence="1">DUF2017 domain-containing protein</fullName>
    </submittedName>
</protein>
<dbReference type="RefSeq" id="WP_344835880.1">
    <property type="nucleotide sequence ID" value="NZ_BAAAUV010000024.1"/>
</dbReference>
<comment type="caution">
    <text evidence="1">The sequence shown here is derived from an EMBL/GenBank/DDBJ whole genome shotgun (WGS) entry which is preliminary data.</text>
</comment>
<accession>A0ABP6QI88</accession>
<dbReference type="EMBL" id="BAAAUV010000024">
    <property type="protein sequence ID" value="GAA3232824.1"/>
    <property type="molecule type" value="Genomic_DNA"/>
</dbReference>